<keyword evidence="1" id="KW-1133">Transmembrane helix</keyword>
<keyword evidence="1" id="KW-0812">Transmembrane</keyword>
<sequence length="93" mass="10343">MELTVDMNLVVSINKFILYTLMGYSLGSLLGGFLYKNIGGRLTFQLFSVLAVLCCITHMILYKTVLSQSYNKGNVKERKTPGEEVKMMATVPG</sequence>
<dbReference type="Proteomes" id="UP001372834">
    <property type="component" value="Unassembled WGS sequence"/>
</dbReference>
<reference evidence="2 3" key="1">
    <citation type="submission" date="2023-10" db="EMBL/GenBank/DDBJ databases">
        <title>Genomes of two closely related lineages of the louse Polyplax serrata with different host specificities.</title>
        <authorList>
            <person name="Martinu J."/>
            <person name="Tarabai H."/>
            <person name="Stefka J."/>
            <person name="Hypsa V."/>
        </authorList>
    </citation>
    <scope>NUCLEOTIDE SEQUENCE [LARGE SCALE GENOMIC DNA]</scope>
    <source>
        <strain evidence="2">HR10_N</strain>
    </source>
</reference>
<protein>
    <recommendedName>
        <fullName evidence="4">Major facilitator superfamily associated domain-containing protein</fullName>
    </recommendedName>
</protein>
<feature type="transmembrane region" description="Helical" evidence="1">
    <location>
        <begin position="42"/>
        <end position="62"/>
    </location>
</feature>
<accession>A0AAN8P999</accession>
<evidence type="ECO:0008006" key="4">
    <source>
        <dbReference type="Google" id="ProtNLM"/>
    </source>
</evidence>
<comment type="caution">
    <text evidence="2">The sequence shown here is derived from an EMBL/GenBank/DDBJ whole genome shotgun (WGS) entry which is preliminary data.</text>
</comment>
<dbReference type="InterPro" id="IPR036259">
    <property type="entry name" value="MFS_trans_sf"/>
</dbReference>
<organism evidence="2 3">
    <name type="scientific">Polyplax serrata</name>
    <name type="common">Common mouse louse</name>
    <dbReference type="NCBI Taxonomy" id="468196"/>
    <lineage>
        <taxon>Eukaryota</taxon>
        <taxon>Metazoa</taxon>
        <taxon>Ecdysozoa</taxon>
        <taxon>Arthropoda</taxon>
        <taxon>Hexapoda</taxon>
        <taxon>Insecta</taxon>
        <taxon>Pterygota</taxon>
        <taxon>Neoptera</taxon>
        <taxon>Paraneoptera</taxon>
        <taxon>Psocodea</taxon>
        <taxon>Troctomorpha</taxon>
        <taxon>Phthiraptera</taxon>
        <taxon>Anoplura</taxon>
        <taxon>Polyplacidae</taxon>
        <taxon>Polyplax</taxon>
    </lineage>
</organism>
<feature type="transmembrane region" description="Helical" evidence="1">
    <location>
        <begin position="16"/>
        <end position="35"/>
    </location>
</feature>
<evidence type="ECO:0000313" key="3">
    <source>
        <dbReference type="Proteomes" id="UP001372834"/>
    </source>
</evidence>
<proteinExistence type="predicted"/>
<dbReference type="SUPFAM" id="SSF103473">
    <property type="entry name" value="MFS general substrate transporter"/>
    <property type="match status" value="1"/>
</dbReference>
<name>A0AAN8P999_POLSC</name>
<dbReference type="AlphaFoldDB" id="A0AAN8P999"/>
<dbReference type="Gene3D" id="1.20.1250.20">
    <property type="entry name" value="MFS general substrate transporter like domains"/>
    <property type="match status" value="1"/>
</dbReference>
<dbReference type="EMBL" id="JAWJWE010000003">
    <property type="protein sequence ID" value="KAK6639530.1"/>
    <property type="molecule type" value="Genomic_DNA"/>
</dbReference>
<gene>
    <name evidence="2" type="ORF">RUM43_007803</name>
</gene>
<evidence type="ECO:0000256" key="1">
    <source>
        <dbReference type="SAM" id="Phobius"/>
    </source>
</evidence>
<evidence type="ECO:0000313" key="2">
    <source>
        <dbReference type="EMBL" id="KAK6639530.1"/>
    </source>
</evidence>
<keyword evidence="1" id="KW-0472">Membrane</keyword>